<accession>A0A132B1Y0</accession>
<keyword evidence="1" id="KW-1133">Transmembrane helix</keyword>
<dbReference type="STRING" id="149040.A0A132B1Y0"/>
<feature type="non-terminal residue" evidence="2">
    <location>
        <position position="178"/>
    </location>
</feature>
<dbReference type="PANTHER" id="PTHR35043">
    <property type="entry name" value="TRANSCRIPTION FACTOR DOMAIN-CONTAINING PROTEIN"/>
    <property type="match status" value="1"/>
</dbReference>
<reference evidence="2 3" key="1">
    <citation type="submission" date="2015-10" db="EMBL/GenBank/DDBJ databases">
        <title>Full genome of DAOMC 229536 Phialocephala scopiformis, a fungal endophyte of spruce producing the potent anti-insectan compound rugulosin.</title>
        <authorList>
            <consortium name="DOE Joint Genome Institute"/>
            <person name="Walker A.K."/>
            <person name="Frasz S.L."/>
            <person name="Seifert K.A."/>
            <person name="Miller J.D."/>
            <person name="Mondo S.J."/>
            <person name="Labutti K."/>
            <person name="Lipzen A."/>
            <person name="Dockter R."/>
            <person name="Kennedy M."/>
            <person name="Grigoriev I.V."/>
            <person name="Spatafora J.W."/>
        </authorList>
    </citation>
    <scope>NUCLEOTIDE SEQUENCE [LARGE SCALE GENOMIC DNA]</scope>
    <source>
        <strain evidence="2 3">CBS 120377</strain>
    </source>
</reference>
<evidence type="ECO:0000256" key="1">
    <source>
        <dbReference type="SAM" id="Phobius"/>
    </source>
</evidence>
<gene>
    <name evidence="2" type="ORF">LY89DRAFT_557241</name>
</gene>
<protein>
    <submittedName>
        <fullName evidence="2">Uncharacterized protein</fullName>
    </submittedName>
</protein>
<dbReference type="KEGG" id="psco:LY89DRAFT_557241"/>
<dbReference type="Proteomes" id="UP000070700">
    <property type="component" value="Unassembled WGS sequence"/>
</dbReference>
<dbReference type="PANTHER" id="PTHR35043:SF8">
    <property type="entry name" value="DUF4220 DOMAIN-CONTAINING PROTEIN"/>
    <property type="match status" value="1"/>
</dbReference>
<evidence type="ECO:0000313" key="2">
    <source>
        <dbReference type="EMBL" id="KUJ06243.1"/>
    </source>
</evidence>
<dbReference type="AlphaFoldDB" id="A0A132B1Y0"/>
<evidence type="ECO:0000313" key="3">
    <source>
        <dbReference type="Proteomes" id="UP000070700"/>
    </source>
</evidence>
<name>A0A132B1Y0_MOLSC</name>
<dbReference type="OrthoDB" id="3061561at2759"/>
<feature type="non-terminal residue" evidence="2">
    <location>
        <position position="1"/>
    </location>
</feature>
<keyword evidence="1" id="KW-0812">Transmembrane</keyword>
<keyword evidence="3" id="KW-1185">Reference proteome</keyword>
<feature type="transmembrane region" description="Helical" evidence="1">
    <location>
        <begin position="153"/>
        <end position="173"/>
    </location>
</feature>
<organism evidence="2 3">
    <name type="scientific">Mollisia scopiformis</name>
    <name type="common">Conifer needle endophyte fungus</name>
    <name type="synonym">Phialocephala scopiformis</name>
    <dbReference type="NCBI Taxonomy" id="149040"/>
    <lineage>
        <taxon>Eukaryota</taxon>
        <taxon>Fungi</taxon>
        <taxon>Dikarya</taxon>
        <taxon>Ascomycota</taxon>
        <taxon>Pezizomycotina</taxon>
        <taxon>Leotiomycetes</taxon>
        <taxon>Helotiales</taxon>
        <taxon>Mollisiaceae</taxon>
        <taxon>Mollisia</taxon>
    </lineage>
</organism>
<keyword evidence="1" id="KW-0472">Membrane</keyword>
<dbReference type="RefSeq" id="XP_018060598.1">
    <property type="nucleotide sequence ID" value="XM_018208391.1"/>
</dbReference>
<dbReference type="InParanoid" id="A0A132B1Y0"/>
<sequence>IIENCIFTILACTWSLQHLNIPNLDDKFWSKILRKCKWAVLTIFFPEFLMAHAIFEFVKPDDTFEWKLTHSYYANMGGFRLYTREDPPKTLTLTTFHLSKCWRSITKPQLSEEEIKDKIKANFFTKAVALVQISSLLLSILVRVRRGLAFSQLELITLAFAICGILTYVSRWYKPQDI</sequence>
<dbReference type="EMBL" id="KQ947450">
    <property type="protein sequence ID" value="KUJ06243.1"/>
    <property type="molecule type" value="Genomic_DNA"/>
</dbReference>
<dbReference type="GeneID" id="28818117"/>
<proteinExistence type="predicted"/>